<evidence type="ECO:0000313" key="3">
    <source>
        <dbReference type="Proteomes" id="UP000054721"/>
    </source>
</evidence>
<dbReference type="EMBL" id="JYDW01000333">
    <property type="protein sequence ID" value="KRZ49134.1"/>
    <property type="molecule type" value="Genomic_DNA"/>
</dbReference>
<name>A0A0V1KQK9_9BILA</name>
<sequence>MFGTGGTSAPDHLNDVGSTNSQATRFFHQHIWPSEPEKLEASDLQIMNTMAFAAKTSSKKLTAFKDRMNRL</sequence>
<evidence type="ECO:0000256" key="1">
    <source>
        <dbReference type="SAM" id="MobiDB-lite"/>
    </source>
</evidence>
<accession>A0A0V1KQK9</accession>
<protein>
    <submittedName>
        <fullName evidence="2">Uncharacterized protein</fullName>
    </submittedName>
</protein>
<organism evidence="2 3">
    <name type="scientific">Trichinella nativa</name>
    <dbReference type="NCBI Taxonomy" id="6335"/>
    <lineage>
        <taxon>Eukaryota</taxon>
        <taxon>Metazoa</taxon>
        <taxon>Ecdysozoa</taxon>
        <taxon>Nematoda</taxon>
        <taxon>Enoplea</taxon>
        <taxon>Dorylaimia</taxon>
        <taxon>Trichinellida</taxon>
        <taxon>Trichinellidae</taxon>
        <taxon>Trichinella</taxon>
    </lineage>
</organism>
<dbReference type="AlphaFoldDB" id="A0A0V1KQK9"/>
<reference evidence="2 3" key="1">
    <citation type="submission" date="2015-05" db="EMBL/GenBank/DDBJ databases">
        <title>Evolution of Trichinella species and genotypes.</title>
        <authorList>
            <person name="Korhonen P.K."/>
            <person name="Edoardo P."/>
            <person name="Giuseppe L.R."/>
            <person name="Gasser R.B."/>
        </authorList>
    </citation>
    <scope>NUCLEOTIDE SEQUENCE [LARGE SCALE GENOMIC DNA]</scope>
    <source>
        <strain evidence="2">ISS10</strain>
    </source>
</reference>
<evidence type="ECO:0000313" key="2">
    <source>
        <dbReference type="EMBL" id="KRZ49134.1"/>
    </source>
</evidence>
<keyword evidence="3" id="KW-1185">Reference proteome</keyword>
<dbReference type="Proteomes" id="UP000054721">
    <property type="component" value="Unassembled WGS sequence"/>
</dbReference>
<feature type="region of interest" description="Disordered" evidence="1">
    <location>
        <begin position="1"/>
        <end position="20"/>
    </location>
</feature>
<proteinExistence type="predicted"/>
<gene>
    <name evidence="2" type="ORF">T02_8861</name>
</gene>
<comment type="caution">
    <text evidence="2">The sequence shown here is derived from an EMBL/GenBank/DDBJ whole genome shotgun (WGS) entry which is preliminary data.</text>
</comment>